<dbReference type="EMBL" id="VUMN01000038">
    <property type="protein sequence ID" value="MSS59588.1"/>
    <property type="molecule type" value="Genomic_DNA"/>
</dbReference>
<dbReference type="AlphaFoldDB" id="A0A7X2NUW0"/>
<protein>
    <submittedName>
        <fullName evidence="2">Nucleotidyltransferase</fullName>
    </submittedName>
</protein>
<dbReference type="SUPFAM" id="SSF81301">
    <property type="entry name" value="Nucleotidyltransferase"/>
    <property type="match status" value="1"/>
</dbReference>
<dbReference type="CDD" id="cd05400">
    <property type="entry name" value="NT_2-5OAS_ClassI-CCAase"/>
    <property type="match status" value="1"/>
</dbReference>
<accession>A0A7X2NUW0</accession>
<dbReference type="GO" id="GO:0051607">
    <property type="term" value="P:defense response to virus"/>
    <property type="evidence" value="ECO:0007669"/>
    <property type="project" value="UniProtKB-KW"/>
</dbReference>
<evidence type="ECO:0000313" key="2">
    <source>
        <dbReference type="EMBL" id="MSS59588.1"/>
    </source>
</evidence>
<dbReference type="Proteomes" id="UP000461880">
    <property type="component" value="Unassembled WGS sequence"/>
</dbReference>
<dbReference type="GO" id="GO:0016779">
    <property type="term" value="F:nucleotidyltransferase activity"/>
    <property type="evidence" value="ECO:0007669"/>
    <property type="project" value="InterPro"/>
</dbReference>
<organism evidence="2 3">
    <name type="scientific">Stecheria intestinalis</name>
    <dbReference type="NCBI Taxonomy" id="2606630"/>
    <lineage>
        <taxon>Bacteria</taxon>
        <taxon>Bacillati</taxon>
        <taxon>Bacillota</taxon>
        <taxon>Erysipelotrichia</taxon>
        <taxon>Erysipelotrichales</taxon>
        <taxon>Erysipelotrichaceae</taxon>
        <taxon>Stecheria</taxon>
    </lineage>
</organism>
<proteinExistence type="predicted"/>
<dbReference type="Gene3D" id="3.30.460.10">
    <property type="entry name" value="Beta Polymerase, domain 2"/>
    <property type="match status" value="1"/>
</dbReference>
<name>A0A7X2NUW0_9FIRM</name>
<dbReference type="RefSeq" id="WP_154505833.1">
    <property type="nucleotide sequence ID" value="NZ_VUMN01000038.1"/>
</dbReference>
<evidence type="ECO:0000313" key="3">
    <source>
        <dbReference type="Proteomes" id="UP000461880"/>
    </source>
</evidence>
<evidence type="ECO:0000256" key="1">
    <source>
        <dbReference type="ARBA" id="ARBA00023118"/>
    </source>
</evidence>
<dbReference type="InterPro" id="IPR006116">
    <property type="entry name" value="NT_2-5OAS_ClassI-CCAase"/>
</dbReference>
<gene>
    <name evidence="2" type="ORF">FYJ51_11865</name>
</gene>
<keyword evidence="1" id="KW-0051">Antiviral defense</keyword>
<reference evidence="2 3" key="1">
    <citation type="submission" date="2019-08" db="EMBL/GenBank/DDBJ databases">
        <title>In-depth cultivation of the pig gut microbiome towards novel bacterial diversity and tailored functional studies.</title>
        <authorList>
            <person name="Wylensek D."/>
            <person name="Hitch T.C.A."/>
            <person name="Clavel T."/>
        </authorList>
    </citation>
    <scope>NUCLEOTIDE SEQUENCE [LARGE SCALE GENOMIC DNA]</scope>
    <source>
        <strain evidence="2 3">Oil+RF-744-GAM-WT-6</strain>
    </source>
</reference>
<comment type="caution">
    <text evidence="2">The sequence shown here is derived from an EMBL/GenBank/DDBJ whole genome shotgun (WGS) entry which is preliminary data.</text>
</comment>
<dbReference type="Pfam" id="PF18144">
    <property type="entry name" value="SMODS"/>
    <property type="match status" value="1"/>
</dbReference>
<keyword evidence="3" id="KW-1185">Reference proteome</keyword>
<keyword evidence="2" id="KW-0808">Transferase</keyword>
<dbReference type="InterPro" id="IPR043519">
    <property type="entry name" value="NT_sf"/>
</dbReference>
<sequence length="270" mass="30529">MPYFIPTDEYVIPADKRVIISKRCETVTQAINKEFWDGSTDLSHSFYVGSYGRHTAISTSDIDILIKLPQDEYNHYDVLKGNGQSRLLQVVKNAVLSSYPKSNIHADGQVVDIEFSNGIKFELLPAFEKTDWLGNGLEEYTYPDTNMGGNWKSTNPKSEIEAMKNKNIESNGLFYDSCKHLRYIRDQYFSSSHLAGIVIDTFIYHAIGTWRHTRLGEKGQPSGTYENVLLSYYNAHASRFWTLIAPGSNDIVKAGDDAETLGKVLHKIVD</sequence>